<dbReference type="AlphaFoldDB" id="A0A7Y9GNE3"/>
<evidence type="ECO:0000256" key="2">
    <source>
        <dbReference type="SAM" id="Phobius"/>
    </source>
</evidence>
<organism evidence="4 5">
    <name type="scientific">Microbacterium immunditiarum</name>
    <dbReference type="NCBI Taxonomy" id="337480"/>
    <lineage>
        <taxon>Bacteria</taxon>
        <taxon>Bacillati</taxon>
        <taxon>Actinomycetota</taxon>
        <taxon>Actinomycetes</taxon>
        <taxon>Micrococcales</taxon>
        <taxon>Microbacteriaceae</taxon>
        <taxon>Microbacterium</taxon>
    </lineage>
</organism>
<dbReference type="Proteomes" id="UP000576969">
    <property type="component" value="Unassembled WGS sequence"/>
</dbReference>
<feature type="region of interest" description="Disordered" evidence="1">
    <location>
        <begin position="159"/>
        <end position="178"/>
    </location>
</feature>
<dbReference type="Gene3D" id="3.30.70.2390">
    <property type="match status" value="1"/>
</dbReference>
<feature type="transmembrane region" description="Helical" evidence="2">
    <location>
        <begin position="35"/>
        <end position="59"/>
    </location>
</feature>
<dbReference type="InterPro" id="IPR027381">
    <property type="entry name" value="LytR/CpsA/Psr_C"/>
</dbReference>
<evidence type="ECO:0000313" key="4">
    <source>
        <dbReference type="EMBL" id="NYE19572.1"/>
    </source>
</evidence>
<sequence>MPKTTYPRDRFDDLPEESTGRVGAHRAENPRMRGWVVLLWALLATAVLMTVGIFGTLVAQGRIVLAPEPEPTVEPTPVVTPVVDTSFSVLVLNATPESGLATRTKDEIVAAGWAADAVTAGEAGADDFPETTVYYAFPADEAAAAGLADVIGGARVAMDATYQPPDDPNTPDDESQTKQLVVVLGLDRVAPPETPAS</sequence>
<evidence type="ECO:0000259" key="3">
    <source>
        <dbReference type="Pfam" id="PF13399"/>
    </source>
</evidence>
<keyword evidence="5" id="KW-1185">Reference proteome</keyword>
<evidence type="ECO:0000256" key="1">
    <source>
        <dbReference type="SAM" id="MobiDB-lite"/>
    </source>
</evidence>
<feature type="domain" description="LytR/CpsA/Psr regulator C-terminal" evidence="3">
    <location>
        <begin position="88"/>
        <end position="187"/>
    </location>
</feature>
<evidence type="ECO:0000313" key="5">
    <source>
        <dbReference type="Proteomes" id="UP000576969"/>
    </source>
</evidence>
<keyword evidence="2" id="KW-1133">Transmembrane helix</keyword>
<dbReference type="EMBL" id="JACCBV010000001">
    <property type="protein sequence ID" value="NYE19572.1"/>
    <property type="molecule type" value="Genomic_DNA"/>
</dbReference>
<accession>A0A7Y9GNE3</accession>
<keyword evidence="2" id="KW-0472">Membrane</keyword>
<dbReference type="Pfam" id="PF13399">
    <property type="entry name" value="LytR_C"/>
    <property type="match status" value="1"/>
</dbReference>
<comment type="caution">
    <text evidence="4">The sequence shown here is derived from an EMBL/GenBank/DDBJ whole genome shotgun (WGS) entry which is preliminary data.</text>
</comment>
<keyword evidence="2" id="KW-0812">Transmembrane</keyword>
<name>A0A7Y9GNE3_9MICO</name>
<feature type="compositionally biased region" description="Basic and acidic residues" evidence="1">
    <location>
        <begin position="1"/>
        <end position="13"/>
    </location>
</feature>
<proteinExistence type="predicted"/>
<reference evidence="4 5" key="1">
    <citation type="submission" date="2020-07" db="EMBL/GenBank/DDBJ databases">
        <title>Sequencing the genomes of 1000 actinobacteria strains.</title>
        <authorList>
            <person name="Klenk H.-P."/>
        </authorList>
    </citation>
    <scope>NUCLEOTIDE SEQUENCE [LARGE SCALE GENOMIC DNA]</scope>
    <source>
        <strain evidence="4 5">DSM 24662</strain>
    </source>
</reference>
<dbReference type="RefSeq" id="WP_179489016.1">
    <property type="nucleotide sequence ID" value="NZ_JACCBV010000001.1"/>
</dbReference>
<gene>
    <name evidence="4" type="ORF">BJ991_001600</name>
</gene>
<protein>
    <recommendedName>
        <fullName evidence="3">LytR/CpsA/Psr regulator C-terminal domain-containing protein</fullName>
    </recommendedName>
</protein>
<feature type="region of interest" description="Disordered" evidence="1">
    <location>
        <begin position="1"/>
        <end position="25"/>
    </location>
</feature>